<sequence length="122" mass="14065">MNKEEQMIEAHRLGDKTKKPFLIPKEKISYMGYCFATDRILIDGCKVGYMYREEPDDPSYSGWRFLSGDESQEYVDDQWNGGLYSVNTICNYDPEIIPLLESEAGSSFARNSNASRLEEIKE</sequence>
<dbReference type="PANTHER" id="PTHR38743:SF2">
    <property type="entry name" value="DUF2185 DOMAIN-CONTAINING PROTEIN"/>
    <property type="match status" value="1"/>
</dbReference>
<dbReference type="InterPro" id="IPR018689">
    <property type="entry name" value="Imm33_dom"/>
</dbReference>
<protein>
    <submittedName>
        <fullName evidence="2">DUF2185 domain-containing protein</fullName>
    </submittedName>
</protein>
<keyword evidence="3" id="KW-1185">Reference proteome</keyword>
<dbReference type="EMBL" id="CP136920">
    <property type="protein sequence ID" value="WOO41499.1"/>
    <property type="molecule type" value="Genomic_DNA"/>
</dbReference>
<accession>A0AAQ3LBJ2</accession>
<dbReference type="PANTHER" id="PTHR38743">
    <property type="entry name" value="SIMILAR TO GLYOXYLASE I FAMILY PROTEIN"/>
    <property type="match status" value="1"/>
</dbReference>
<dbReference type="Proteomes" id="UP001304300">
    <property type="component" value="Chromosome"/>
</dbReference>
<proteinExistence type="predicted"/>
<organism evidence="2 3">
    <name type="scientific">Rubellicoccus peritrichatus</name>
    <dbReference type="NCBI Taxonomy" id="3080537"/>
    <lineage>
        <taxon>Bacteria</taxon>
        <taxon>Pseudomonadati</taxon>
        <taxon>Verrucomicrobiota</taxon>
        <taxon>Opitutia</taxon>
        <taxon>Puniceicoccales</taxon>
        <taxon>Cerasicoccaceae</taxon>
        <taxon>Rubellicoccus</taxon>
    </lineage>
</organism>
<evidence type="ECO:0000313" key="3">
    <source>
        <dbReference type="Proteomes" id="UP001304300"/>
    </source>
</evidence>
<evidence type="ECO:0000313" key="2">
    <source>
        <dbReference type="EMBL" id="WOO41499.1"/>
    </source>
</evidence>
<dbReference type="AlphaFoldDB" id="A0AAQ3LBJ2"/>
<dbReference type="KEGG" id="puo:RZN69_00260"/>
<name>A0AAQ3LBJ2_9BACT</name>
<evidence type="ECO:0000259" key="1">
    <source>
        <dbReference type="Pfam" id="PF09951"/>
    </source>
</evidence>
<dbReference type="RefSeq" id="WP_317833983.1">
    <property type="nucleotide sequence ID" value="NZ_CP136920.1"/>
</dbReference>
<dbReference type="Pfam" id="PF09951">
    <property type="entry name" value="Imm33"/>
    <property type="match status" value="1"/>
</dbReference>
<feature type="domain" description="Immunity protein Imm33" evidence="1">
    <location>
        <begin position="34"/>
        <end position="115"/>
    </location>
</feature>
<gene>
    <name evidence="2" type="ORF">RZN69_00260</name>
</gene>
<reference evidence="2 3" key="1">
    <citation type="submission" date="2023-10" db="EMBL/GenBank/DDBJ databases">
        <title>Rubellicoccus peritrichatus gen. nov., sp. nov., isolated from an algae of coral reef tank.</title>
        <authorList>
            <person name="Luo J."/>
        </authorList>
    </citation>
    <scope>NUCLEOTIDE SEQUENCE [LARGE SCALE GENOMIC DNA]</scope>
    <source>
        <strain evidence="2 3">CR14</strain>
    </source>
</reference>